<comment type="caution">
    <text evidence="1">The sequence shown here is derived from an EMBL/GenBank/DDBJ whole genome shotgun (WGS) entry which is preliminary data.</text>
</comment>
<dbReference type="EMBL" id="CM045769">
    <property type="protein sequence ID" value="KAI7993376.1"/>
    <property type="molecule type" value="Genomic_DNA"/>
</dbReference>
<gene>
    <name evidence="1" type="ORF">LOK49_LG11G01352</name>
</gene>
<evidence type="ECO:0000313" key="1">
    <source>
        <dbReference type="EMBL" id="KAI7993376.1"/>
    </source>
</evidence>
<evidence type="ECO:0000313" key="2">
    <source>
        <dbReference type="Proteomes" id="UP001060215"/>
    </source>
</evidence>
<keyword evidence="2" id="KW-1185">Reference proteome</keyword>
<name>A0ACC0FZI7_9ERIC</name>
<organism evidence="1 2">
    <name type="scientific">Camellia lanceoleosa</name>
    <dbReference type="NCBI Taxonomy" id="1840588"/>
    <lineage>
        <taxon>Eukaryota</taxon>
        <taxon>Viridiplantae</taxon>
        <taxon>Streptophyta</taxon>
        <taxon>Embryophyta</taxon>
        <taxon>Tracheophyta</taxon>
        <taxon>Spermatophyta</taxon>
        <taxon>Magnoliopsida</taxon>
        <taxon>eudicotyledons</taxon>
        <taxon>Gunneridae</taxon>
        <taxon>Pentapetalae</taxon>
        <taxon>asterids</taxon>
        <taxon>Ericales</taxon>
        <taxon>Theaceae</taxon>
        <taxon>Camellia</taxon>
    </lineage>
</organism>
<proteinExistence type="predicted"/>
<dbReference type="Proteomes" id="UP001060215">
    <property type="component" value="Chromosome 12"/>
</dbReference>
<protein>
    <submittedName>
        <fullName evidence="1">F-box/kelch-repeat protein</fullName>
    </submittedName>
</protein>
<reference evidence="1 2" key="1">
    <citation type="journal article" date="2022" name="Plant J.">
        <title>Chromosome-level genome of Camellia lanceoleosa provides a valuable resource for understanding genome evolution and self-incompatibility.</title>
        <authorList>
            <person name="Gong W."/>
            <person name="Xiao S."/>
            <person name="Wang L."/>
            <person name="Liao Z."/>
            <person name="Chang Y."/>
            <person name="Mo W."/>
            <person name="Hu G."/>
            <person name="Li W."/>
            <person name="Zhao G."/>
            <person name="Zhu H."/>
            <person name="Hu X."/>
            <person name="Ji K."/>
            <person name="Xiang X."/>
            <person name="Song Q."/>
            <person name="Yuan D."/>
            <person name="Jin S."/>
            <person name="Zhang L."/>
        </authorList>
    </citation>
    <scope>NUCLEOTIDE SEQUENCE [LARGE SCALE GENOMIC DNA]</scope>
    <source>
        <strain evidence="1">SQ_2022a</strain>
    </source>
</reference>
<sequence length="301" mass="34306">MAMNIKNLNSNKESLSPLFFTIGSVKGLFCLHEQDWYFLWNPSIRKSMAMPKPTVKTSMHSHGFGFDPRTNDYKLVRIADFYPTKLPSQSQLHTLRRAVHFAAKMKKSNDPLILSFDLCDEVFQTMMLPDGVVAPRTEVRASDLGIAFSLILCISSSIDLSRGITQVLGIRNNGHILLETKAPSDWVLSSYDPSSQQTKNLGIYATSNHFVVDTYKENLILLNKPNDAFSRRQRRNEVNLHLKEIKEKVEEAKEVSKNGASTTVKSMPNSRLFFCKCNPLIFQAITNRFDKAHRHFSKFRS</sequence>
<accession>A0ACC0FZI7</accession>